<dbReference type="SMART" id="SM00032">
    <property type="entry name" value="CCP"/>
    <property type="match status" value="13"/>
</dbReference>
<keyword evidence="3 4" id="KW-1015">Disulfide bond</keyword>
<reference evidence="6 7" key="1">
    <citation type="journal article" date="2018" name="Gigascience">
        <title>Genomes of trombidid mites reveal novel predicted allergens and laterally-transferred genes associated with secondary metabolism.</title>
        <authorList>
            <person name="Dong X."/>
            <person name="Chaisiri K."/>
            <person name="Xia D."/>
            <person name="Armstrong S.D."/>
            <person name="Fang Y."/>
            <person name="Donnelly M.J."/>
            <person name="Kadowaki T."/>
            <person name="McGarry J.W."/>
            <person name="Darby A.C."/>
            <person name="Makepeace B.L."/>
        </authorList>
    </citation>
    <scope>NUCLEOTIDE SEQUENCE [LARGE SCALE GENOMIC DNA]</scope>
    <source>
        <strain evidence="6">UoL-WK</strain>
    </source>
</reference>
<evidence type="ECO:0000313" key="6">
    <source>
        <dbReference type="EMBL" id="RWS04130.1"/>
    </source>
</evidence>
<feature type="domain" description="Sushi" evidence="5">
    <location>
        <begin position="70"/>
        <end position="130"/>
    </location>
</feature>
<feature type="domain" description="Sushi" evidence="5">
    <location>
        <begin position="448"/>
        <end position="508"/>
    </location>
</feature>
<feature type="disulfide bond" evidence="4">
    <location>
        <begin position="352"/>
        <end position="379"/>
    </location>
</feature>
<evidence type="ECO:0000259" key="5">
    <source>
        <dbReference type="PROSITE" id="PS50923"/>
    </source>
</evidence>
<dbReference type="STRING" id="1965070.A0A3S3P9N0"/>
<evidence type="ECO:0000313" key="7">
    <source>
        <dbReference type="Proteomes" id="UP000285301"/>
    </source>
</evidence>
<feature type="disulfide bond" evidence="4">
    <location>
        <begin position="289"/>
        <end position="316"/>
    </location>
</feature>
<dbReference type="GO" id="GO:0030246">
    <property type="term" value="F:carbohydrate binding"/>
    <property type="evidence" value="ECO:0007669"/>
    <property type="project" value="UniProtKB-KW"/>
</dbReference>
<dbReference type="Gene3D" id="2.10.70.10">
    <property type="entry name" value="Complement Module, domain 1"/>
    <property type="match status" value="12"/>
</dbReference>
<feature type="disulfide bond" evidence="4">
    <location>
        <begin position="260"/>
        <end position="303"/>
    </location>
</feature>
<feature type="disulfide bond" evidence="4">
    <location>
        <begin position="604"/>
        <end position="631"/>
    </location>
</feature>
<dbReference type="PROSITE" id="PS50923">
    <property type="entry name" value="SUSHI"/>
    <property type="match status" value="12"/>
</dbReference>
<keyword evidence="2" id="KW-0677">Repeat</keyword>
<feature type="domain" description="Sushi" evidence="5">
    <location>
        <begin position="573"/>
        <end position="633"/>
    </location>
</feature>
<dbReference type="EMBL" id="NCKU01005820">
    <property type="protein sequence ID" value="RWS04130.1"/>
    <property type="molecule type" value="Genomic_DNA"/>
</dbReference>
<dbReference type="PANTHER" id="PTHR45656">
    <property type="entry name" value="PROTEIN CBR-CLEC-78"/>
    <property type="match status" value="1"/>
</dbReference>
<feature type="disulfide bond" evidence="4">
    <location>
        <begin position="575"/>
        <end position="618"/>
    </location>
</feature>
<feature type="domain" description="Sushi" evidence="5">
    <location>
        <begin position="699"/>
        <end position="758"/>
    </location>
</feature>
<feature type="domain" description="Sushi" evidence="5">
    <location>
        <begin position="509"/>
        <end position="569"/>
    </location>
</feature>
<keyword evidence="4" id="KW-0768">Sushi</keyword>
<name>A0A3S3P9N0_9ACAR</name>
<accession>A0A3S3P9N0</accession>
<dbReference type="InterPro" id="IPR051277">
    <property type="entry name" value="SEZ6_CSMD_C4BPB_Regulators"/>
</dbReference>
<dbReference type="InterPro" id="IPR000436">
    <property type="entry name" value="Sushi_SCR_CCP_dom"/>
</dbReference>
<protein>
    <submittedName>
        <fullName evidence="6">P-selectin-like protein</fullName>
    </submittedName>
</protein>
<dbReference type="AlphaFoldDB" id="A0A3S3P9N0"/>
<feature type="domain" description="Sushi" evidence="5">
    <location>
        <begin position="636"/>
        <end position="696"/>
    </location>
</feature>
<feature type="disulfide bond" evidence="4">
    <location>
        <begin position="38"/>
        <end position="65"/>
    </location>
</feature>
<dbReference type="InterPro" id="IPR035976">
    <property type="entry name" value="Sushi/SCR/CCP_sf"/>
</dbReference>
<feature type="disulfide bond" evidence="4">
    <location>
        <begin position="729"/>
        <end position="756"/>
    </location>
</feature>
<proteinExistence type="predicted"/>
<keyword evidence="6" id="KW-0430">Lectin</keyword>
<feature type="domain" description="Sushi" evidence="5">
    <location>
        <begin position="197"/>
        <end position="257"/>
    </location>
</feature>
<evidence type="ECO:0000256" key="4">
    <source>
        <dbReference type="PROSITE-ProRule" id="PRU00302"/>
    </source>
</evidence>
<feature type="domain" description="Sushi" evidence="5">
    <location>
        <begin position="384"/>
        <end position="444"/>
    </location>
</feature>
<evidence type="ECO:0000256" key="2">
    <source>
        <dbReference type="ARBA" id="ARBA00022737"/>
    </source>
</evidence>
<feature type="disulfide bond" evidence="4">
    <location>
        <begin position="638"/>
        <end position="681"/>
    </location>
</feature>
<feature type="domain" description="Sushi" evidence="5">
    <location>
        <begin position="321"/>
        <end position="381"/>
    </location>
</feature>
<dbReference type="Pfam" id="PF00084">
    <property type="entry name" value="Sushi"/>
    <property type="match status" value="12"/>
</dbReference>
<feature type="disulfide bond" evidence="4">
    <location>
        <begin position="386"/>
        <end position="429"/>
    </location>
</feature>
<dbReference type="OrthoDB" id="10026788at2759"/>
<feature type="domain" description="Sushi" evidence="5">
    <location>
        <begin position="133"/>
        <end position="194"/>
    </location>
</feature>
<sequence length="846" mass="89808">MFIEVYNSCPPLNSLDDQIIVSDNECGNEAGDVCTFSCKRNYQVIGTAEISCLPNGQWTRQQPICIDPSIRCTPQLTAPVNGFFIDECLSFGNFVCRFGCIQGFSLLGSSAVRCDATTRSWSSNAPQCVPQQVNCPALSTPPNGVKDGSCNGYDSFAASTCNFFCNAGYQLQGMRVLTCLNNGAWNGNVPTCVRVVLACPALPTPVNGIITGVCGNNSPPGSTCNFSCRPGYRLIGQSALRCNSDGTWNANIPQCQALTCSRLRTPENGQKTGNCENGTPVGSQCMFICNPGFETIGQAVLICQSNGRWNADEPRCESAIPTCSALDAPEYGTKAGVCDEGAPVGSTCTFFCNNGYRLRGEQRLVCQPDGSWDEEIPICIRQVITCRELRPPANGAIQGTCRAGAMAGSRCLFSCTPGFQIQGEPILTCLANGQWSSISPTCIPLPRVTCSELRPPPNGITSGMCESNSSVGSQCSFSCNPGFRLLGSAVLTCLSSGAWNGITPQCIPITCPQLRPPSNGFASGMCENGSLPGSRCTFSCNPGFNLRGSGVLICLLSGQWNNNPPTCAAVPTTTCRGLQAPQNGVLAGMCGENSPIGSRCSFTCNPGFVLQGSSILTCLSNGNWNSLPPLCITQEITCPALDRPENGIRLGTCQEGAPVGAICRFRCEPGYTLLGKRQLVCQVDGTWDEEVPECREVGRSCPSINPPLFGSVTGNCNPGVENGICIFGCNTGYNLVGTPVLVCLRNGSWSANPPSCRRGRQGCRVPILGTGVIMGYCNTAIGGLCYYGCRYAGVSKRRVDYLYSPNAATSESRSSYLVCREAGQWTGSRIICRPRFPFLYGISFAG</sequence>
<evidence type="ECO:0000256" key="1">
    <source>
        <dbReference type="ARBA" id="ARBA00022729"/>
    </source>
</evidence>
<dbReference type="SUPFAM" id="SSF57535">
    <property type="entry name" value="Complement control module/SCR domain"/>
    <property type="match status" value="12"/>
</dbReference>
<feature type="disulfide bond" evidence="4">
    <location>
        <begin position="165"/>
        <end position="192"/>
    </location>
</feature>
<gene>
    <name evidence="6" type="ORF">B4U79_16446</name>
</gene>
<feature type="disulfide bond" evidence="4">
    <location>
        <begin position="228"/>
        <end position="255"/>
    </location>
</feature>
<organism evidence="6 7">
    <name type="scientific">Dinothrombium tinctorium</name>
    <dbReference type="NCBI Taxonomy" id="1965070"/>
    <lineage>
        <taxon>Eukaryota</taxon>
        <taxon>Metazoa</taxon>
        <taxon>Ecdysozoa</taxon>
        <taxon>Arthropoda</taxon>
        <taxon>Chelicerata</taxon>
        <taxon>Arachnida</taxon>
        <taxon>Acari</taxon>
        <taxon>Acariformes</taxon>
        <taxon>Trombidiformes</taxon>
        <taxon>Prostigmata</taxon>
        <taxon>Anystina</taxon>
        <taxon>Parasitengona</taxon>
        <taxon>Trombidioidea</taxon>
        <taxon>Trombidiidae</taxon>
        <taxon>Dinothrombium</taxon>
    </lineage>
</organism>
<feature type="disulfide bond" evidence="4">
    <location>
        <begin position="667"/>
        <end position="694"/>
    </location>
</feature>
<dbReference type="PANTHER" id="PTHR45656:SF4">
    <property type="entry name" value="PROTEIN CBR-CLEC-78"/>
    <property type="match status" value="1"/>
</dbReference>
<keyword evidence="1" id="KW-0732">Signal</keyword>
<comment type="caution">
    <text evidence="4">Lacks conserved residue(s) required for the propagation of feature annotation.</text>
</comment>
<feature type="disulfide bond" evidence="4">
    <location>
        <begin position="479"/>
        <end position="506"/>
    </location>
</feature>
<feature type="domain" description="Sushi" evidence="5">
    <location>
        <begin position="258"/>
        <end position="318"/>
    </location>
</feature>
<feature type="disulfide bond" evidence="4">
    <location>
        <begin position="199"/>
        <end position="242"/>
    </location>
</feature>
<feature type="disulfide bond" evidence="4">
    <location>
        <begin position="450"/>
        <end position="493"/>
    </location>
</feature>
<feature type="disulfide bond" evidence="4">
    <location>
        <begin position="415"/>
        <end position="442"/>
    </location>
</feature>
<evidence type="ECO:0000256" key="3">
    <source>
        <dbReference type="ARBA" id="ARBA00023157"/>
    </source>
</evidence>
<feature type="disulfide bond" evidence="4">
    <location>
        <begin position="323"/>
        <end position="366"/>
    </location>
</feature>
<dbReference type="Proteomes" id="UP000285301">
    <property type="component" value="Unassembled WGS sequence"/>
</dbReference>
<keyword evidence="7" id="KW-1185">Reference proteome</keyword>
<comment type="caution">
    <text evidence="6">The sequence shown here is derived from an EMBL/GenBank/DDBJ whole genome shotgun (WGS) entry which is preliminary data.</text>
</comment>
<feature type="disulfide bond" evidence="4">
    <location>
        <begin position="540"/>
        <end position="567"/>
    </location>
</feature>
<feature type="disulfide bond" evidence="4">
    <location>
        <begin position="511"/>
        <end position="554"/>
    </location>
</feature>
<dbReference type="CDD" id="cd00033">
    <property type="entry name" value="CCP"/>
    <property type="match status" value="12"/>
</dbReference>
<feature type="domain" description="Sushi" evidence="5">
    <location>
        <begin position="7"/>
        <end position="67"/>
    </location>
</feature>
<feature type="disulfide bond" evidence="4">
    <location>
        <begin position="9"/>
        <end position="52"/>
    </location>
</feature>